<dbReference type="Pfam" id="PF08747">
    <property type="entry name" value="BrxB"/>
    <property type="match status" value="1"/>
</dbReference>
<comment type="caution">
    <text evidence="1">The sequence shown here is derived from an EMBL/GenBank/DDBJ whole genome shotgun (WGS) entry which is preliminary data.</text>
</comment>
<accession>A0ABW8TF59</accession>
<name>A0ABW8TF59_9CLOT</name>
<evidence type="ECO:0000313" key="2">
    <source>
        <dbReference type="Proteomes" id="UP001623592"/>
    </source>
</evidence>
<organism evidence="1 2">
    <name type="scientific">Clostridium neuense</name>
    <dbReference type="NCBI Taxonomy" id="1728934"/>
    <lineage>
        <taxon>Bacteria</taxon>
        <taxon>Bacillati</taxon>
        <taxon>Bacillota</taxon>
        <taxon>Clostridia</taxon>
        <taxon>Eubacteriales</taxon>
        <taxon>Clostridiaceae</taxon>
        <taxon>Clostridium</taxon>
    </lineage>
</organism>
<dbReference type="EMBL" id="JBJIAA010000009">
    <property type="protein sequence ID" value="MFL0251154.1"/>
    <property type="molecule type" value="Genomic_DNA"/>
</dbReference>
<dbReference type="InterPro" id="IPR014858">
    <property type="entry name" value="BrxB"/>
</dbReference>
<reference evidence="1 2" key="1">
    <citation type="submission" date="2024-11" db="EMBL/GenBank/DDBJ databases">
        <authorList>
            <person name="Heng Y.C."/>
            <person name="Lim A.C.H."/>
            <person name="Lee J.K.Y."/>
            <person name="Kittelmann S."/>
        </authorList>
    </citation>
    <scope>NUCLEOTIDE SEQUENCE [LARGE SCALE GENOMIC DNA]</scope>
    <source>
        <strain evidence="1 2">WILCCON 0114</strain>
    </source>
</reference>
<sequence>MNKVYDRLQKIVDKIKSEKFIKGSGLGNEISYYIFDYDPKEELAVRQYIKYIKKELNKVDSNRKVIEFDLYKLFIEILKEEDIFQQIIALEENEGKDYVINAVTPFVTAEMYVQKITEKSKEYDVIFLTGIGKVYPFMRSHNILNSLQQFLSKKPIVVFYPGKYSGQDLTLFGKFKDENYYRAFPLISE</sequence>
<keyword evidence="2" id="KW-1185">Reference proteome</keyword>
<dbReference type="Proteomes" id="UP001623592">
    <property type="component" value="Unassembled WGS sequence"/>
</dbReference>
<evidence type="ECO:0000313" key="1">
    <source>
        <dbReference type="EMBL" id="MFL0251154.1"/>
    </source>
</evidence>
<protein>
    <submittedName>
        <fullName evidence="1">DUF1788 domain-containing protein</fullName>
    </submittedName>
</protein>
<dbReference type="RefSeq" id="WP_406787810.1">
    <property type="nucleotide sequence ID" value="NZ_JBJIAA010000009.1"/>
</dbReference>
<proteinExistence type="predicted"/>
<gene>
    <name evidence="1" type="ORF">ACJDT4_12025</name>
</gene>